<evidence type="ECO:0000256" key="4">
    <source>
        <dbReference type="ARBA" id="ARBA00024722"/>
    </source>
</evidence>
<dbReference type="GO" id="GO:0005524">
    <property type="term" value="F:ATP binding"/>
    <property type="evidence" value="ECO:0007669"/>
    <property type="project" value="UniProtKB-KW"/>
</dbReference>
<dbReference type="GO" id="GO:0005886">
    <property type="term" value="C:plasma membrane"/>
    <property type="evidence" value="ECO:0007669"/>
    <property type="project" value="TreeGrafter"/>
</dbReference>
<comment type="function">
    <text evidence="4">Involved in beta-(1--&gt;2)glucan export. Transmembrane domains (TMD) form a pore in the inner membrane and the ATP-binding domain (NBD) is responsible for energy generation.</text>
</comment>
<proteinExistence type="predicted"/>
<dbReference type="CDD" id="cd03219">
    <property type="entry name" value="ABC_Mj1267_LivG_branched"/>
    <property type="match status" value="1"/>
</dbReference>
<protein>
    <submittedName>
        <fullName evidence="6">Amino acid/amide ABC transporter ATP-binding protein 1, HAAT family</fullName>
    </submittedName>
</protein>
<dbReference type="Gene3D" id="3.40.50.300">
    <property type="entry name" value="P-loop containing nucleotide triphosphate hydrolases"/>
    <property type="match status" value="1"/>
</dbReference>
<evidence type="ECO:0000259" key="5">
    <source>
        <dbReference type="PROSITE" id="PS50893"/>
    </source>
</evidence>
<evidence type="ECO:0000256" key="1">
    <source>
        <dbReference type="ARBA" id="ARBA00022448"/>
    </source>
</evidence>
<dbReference type="Pfam" id="PF00005">
    <property type="entry name" value="ABC_tran"/>
    <property type="match status" value="1"/>
</dbReference>
<dbReference type="PROSITE" id="PS50893">
    <property type="entry name" value="ABC_TRANSPORTER_2"/>
    <property type="match status" value="1"/>
</dbReference>
<dbReference type="InterPro" id="IPR003439">
    <property type="entry name" value="ABC_transporter-like_ATP-bd"/>
</dbReference>
<dbReference type="InterPro" id="IPR051120">
    <property type="entry name" value="ABC_AA/LPS_Transport"/>
</dbReference>
<evidence type="ECO:0000256" key="2">
    <source>
        <dbReference type="ARBA" id="ARBA00022741"/>
    </source>
</evidence>
<reference evidence="6 7" key="1">
    <citation type="submission" date="2016-11" db="EMBL/GenBank/DDBJ databases">
        <authorList>
            <person name="Jaros S."/>
            <person name="Januszkiewicz K."/>
            <person name="Wedrychowicz H."/>
        </authorList>
    </citation>
    <scope>NUCLEOTIDE SEQUENCE [LARGE SCALE GENOMIC DNA]</scope>
    <source>
        <strain evidence="6 7">GAS242</strain>
    </source>
</reference>
<dbReference type="InterPro" id="IPR032823">
    <property type="entry name" value="BCA_ABC_TP_C"/>
</dbReference>
<evidence type="ECO:0000313" key="7">
    <source>
        <dbReference type="Proteomes" id="UP000190675"/>
    </source>
</evidence>
<evidence type="ECO:0000256" key="3">
    <source>
        <dbReference type="ARBA" id="ARBA00022840"/>
    </source>
</evidence>
<organism evidence="6 7">
    <name type="scientific">Bradyrhizobium erythrophlei</name>
    <dbReference type="NCBI Taxonomy" id="1437360"/>
    <lineage>
        <taxon>Bacteria</taxon>
        <taxon>Pseudomonadati</taxon>
        <taxon>Pseudomonadota</taxon>
        <taxon>Alphaproteobacteria</taxon>
        <taxon>Hyphomicrobiales</taxon>
        <taxon>Nitrobacteraceae</taxon>
        <taxon>Bradyrhizobium</taxon>
    </lineage>
</organism>
<dbReference type="GO" id="GO:0016887">
    <property type="term" value="F:ATP hydrolysis activity"/>
    <property type="evidence" value="ECO:0007669"/>
    <property type="project" value="InterPro"/>
</dbReference>
<keyword evidence="2" id="KW-0547">Nucleotide-binding</keyword>
<dbReference type="PANTHER" id="PTHR45772">
    <property type="entry name" value="CONSERVED COMPONENT OF ABC TRANSPORTER FOR NATURAL AMINO ACIDS-RELATED"/>
    <property type="match status" value="1"/>
</dbReference>
<sequence>MLELSGVSKRFGGLAALSDISFKVGAGEIVSLIGPNGAGKTTCLNMITGFYQPTAGTVVYRNDDITGHAPYAIAQAGLIRTFQKTNVLKGLTVFGNVLTARHRHGEKSLLRTLFPGQAQRKRERQLRDEAAAIVEKVGLGDRMNTEADSLSCGELRLLELAVALGAGPRLLMLDEPAAGLNTEEAYQLGGVLRKLIGDGVEALLLIEHNMALVMEVSDRIVVLNFGRKIAEGTPDQIRDNSDVIEAYLGKPAA</sequence>
<dbReference type="FunFam" id="3.40.50.300:FF:000421">
    <property type="entry name" value="Branched-chain amino acid ABC transporter ATP-binding protein"/>
    <property type="match status" value="1"/>
</dbReference>
<dbReference type="SMART" id="SM00382">
    <property type="entry name" value="AAA"/>
    <property type="match status" value="1"/>
</dbReference>
<evidence type="ECO:0000313" key="6">
    <source>
        <dbReference type="EMBL" id="SHH27605.1"/>
    </source>
</evidence>
<dbReference type="OrthoDB" id="9779872at2"/>
<feature type="domain" description="ABC transporter" evidence="5">
    <location>
        <begin position="2"/>
        <end position="250"/>
    </location>
</feature>
<keyword evidence="1" id="KW-0813">Transport</keyword>
<keyword evidence="3 6" id="KW-0067">ATP-binding</keyword>
<name>A0A1M5RMX5_9BRAD</name>
<dbReference type="AlphaFoldDB" id="A0A1M5RMX5"/>
<dbReference type="InterPro" id="IPR003593">
    <property type="entry name" value="AAA+_ATPase"/>
</dbReference>
<dbReference type="SUPFAM" id="SSF52540">
    <property type="entry name" value="P-loop containing nucleoside triphosphate hydrolases"/>
    <property type="match status" value="1"/>
</dbReference>
<accession>A0A1M5RMX5</accession>
<gene>
    <name evidence="6" type="ORF">SAMN05444169_6658</name>
</gene>
<dbReference type="PANTHER" id="PTHR45772:SF4">
    <property type="entry name" value="ABC TRANSPORTER ATP-BINDING PROTEIN"/>
    <property type="match status" value="1"/>
</dbReference>
<dbReference type="Proteomes" id="UP000190675">
    <property type="component" value="Chromosome I"/>
</dbReference>
<dbReference type="InterPro" id="IPR027417">
    <property type="entry name" value="P-loop_NTPase"/>
</dbReference>
<dbReference type="EMBL" id="LT670818">
    <property type="protein sequence ID" value="SHH27605.1"/>
    <property type="molecule type" value="Genomic_DNA"/>
</dbReference>
<dbReference type="Pfam" id="PF12399">
    <property type="entry name" value="BCA_ABC_TP_C"/>
    <property type="match status" value="1"/>
</dbReference>